<dbReference type="PIRSF" id="PIRSF000915">
    <property type="entry name" value="PGP-type_phosphatase"/>
    <property type="match status" value="1"/>
</dbReference>
<dbReference type="InterPro" id="IPR036412">
    <property type="entry name" value="HAD-like_sf"/>
</dbReference>
<dbReference type="SUPFAM" id="SSF56784">
    <property type="entry name" value="HAD-like"/>
    <property type="match status" value="1"/>
</dbReference>
<evidence type="ECO:0000313" key="7">
    <source>
        <dbReference type="Proteomes" id="UP001328107"/>
    </source>
</evidence>
<dbReference type="EMBL" id="BTRK01000004">
    <property type="protein sequence ID" value="GMR45912.1"/>
    <property type="molecule type" value="Genomic_DNA"/>
</dbReference>
<feature type="binding site" evidence="4">
    <location>
        <position position="66"/>
    </location>
    <ligand>
        <name>Mg(2+)</name>
        <dbReference type="ChEBI" id="CHEBI:18420"/>
    </ligand>
</feature>
<feature type="compositionally biased region" description="Low complexity" evidence="5">
    <location>
        <begin position="24"/>
        <end position="45"/>
    </location>
</feature>
<dbReference type="InterPro" id="IPR006357">
    <property type="entry name" value="HAD-SF_hydro_IIA"/>
</dbReference>
<keyword evidence="4" id="KW-0479">Metal-binding</keyword>
<dbReference type="Proteomes" id="UP001328107">
    <property type="component" value="Unassembled WGS sequence"/>
</dbReference>
<organism evidence="6 7">
    <name type="scientific">Pristionchus mayeri</name>
    <dbReference type="NCBI Taxonomy" id="1317129"/>
    <lineage>
        <taxon>Eukaryota</taxon>
        <taxon>Metazoa</taxon>
        <taxon>Ecdysozoa</taxon>
        <taxon>Nematoda</taxon>
        <taxon>Chromadorea</taxon>
        <taxon>Rhabditida</taxon>
        <taxon>Rhabditina</taxon>
        <taxon>Diplogasteromorpha</taxon>
        <taxon>Diplogasteroidea</taxon>
        <taxon>Neodiplogasteridae</taxon>
        <taxon>Pristionchus</taxon>
    </lineage>
</organism>
<dbReference type="GO" id="GO:0016791">
    <property type="term" value="F:phosphatase activity"/>
    <property type="evidence" value="ECO:0007669"/>
    <property type="project" value="InterPro"/>
</dbReference>
<feature type="binding site" evidence="4">
    <location>
        <position position="294"/>
    </location>
    <ligand>
        <name>Mg(2+)</name>
        <dbReference type="ChEBI" id="CHEBI:18420"/>
    </ligand>
</feature>
<protein>
    <recommendedName>
        <fullName evidence="8">Hydrolase</fullName>
    </recommendedName>
</protein>
<dbReference type="Pfam" id="PF13344">
    <property type="entry name" value="Hydrolase_6"/>
    <property type="match status" value="1"/>
</dbReference>
<feature type="active site" description="Proton donor" evidence="2">
    <location>
        <position position="68"/>
    </location>
</feature>
<evidence type="ECO:0000256" key="5">
    <source>
        <dbReference type="SAM" id="MobiDB-lite"/>
    </source>
</evidence>
<evidence type="ECO:0000256" key="1">
    <source>
        <dbReference type="ARBA" id="ARBA00022801"/>
    </source>
</evidence>
<keyword evidence="7" id="KW-1185">Reference proteome</keyword>
<dbReference type="NCBIfam" id="TIGR01460">
    <property type="entry name" value="HAD-SF-IIA"/>
    <property type="match status" value="1"/>
</dbReference>
<dbReference type="PANTHER" id="PTHR19288:SF83">
    <property type="entry name" value="PHOSPHOGLYCOLATE PHOSPHATASE"/>
    <property type="match status" value="1"/>
</dbReference>
<evidence type="ECO:0000313" key="6">
    <source>
        <dbReference type="EMBL" id="GMR45912.1"/>
    </source>
</evidence>
<dbReference type="FunFam" id="3.40.50.1000:FF:000156">
    <property type="entry name" value="PhosphoGlycolate Phosphatase Homolog"/>
    <property type="match status" value="1"/>
</dbReference>
<dbReference type="Pfam" id="PF13242">
    <property type="entry name" value="Hydrolase_like"/>
    <property type="match status" value="1"/>
</dbReference>
<feature type="active site" description="Nucleophile" evidence="2">
    <location>
        <position position="66"/>
    </location>
</feature>
<dbReference type="GO" id="GO:0046872">
    <property type="term" value="F:metal ion binding"/>
    <property type="evidence" value="ECO:0007669"/>
    <property type="project" value="UniProtKB-KW"/>
</dbReference>
<evidence type="ECO:0000256" key="2">
    <source>
        <dbReference type="PIRSR" id="PIRSR000915-1"/>
    </source>
</evidence>
<keyword evidence="1" id="KW-0378">Hydrolase</keyword>
<keyword evidence="4" id="KW-0460">Magnesium</keyword>
<dbReference type="AlphaFoldDB" id="A0AAN5HYV6"/>
<feature type="binding site" evidence="4">
    <location>
        <position position="68"/>
    </location>
    <ligand>
        <name>Mg(2+)</name>
        <dbReference type="ChEBI" id="CHEBI:18420"/>
    </ligand>
</feature>
<gene>
    <name evidence="6" type="ORF">PMAYCL1PPCAC_16107</name>
</gene>
<evidence type="ECO:0000256" key="4">
    <source>
        <dbReference type="PIRSR" id="PIRSR000915-3"/>
    </source>
</evidence>
<dbReference type="Gene3D" id="3.40.50.1000">
    <property type="entry name" value="HAD superfamily/HAD-like"/>
    <property type="match status" value="2"/>
</dbReference>
<dbReference type="GO" id="GO:0005737">
    <property type="term" value="C:cytoplasm"/>
    <property type="evidence" value="ECO:0007669"/>
    <property type="project" value="TreeGrafter"/>
</dbReference>
<comment type="caution">
    <text evidence="6">The sequence shown here is derived from an EMBL/GenBank/DDBJ whole genome shotgun (WGS) entry which is preliminary data.</text>
</comment>
<name>A0AAN5HYV6_9BILA</name>
<proteinExistence type="predicted"/>
<dbReference type="PANTHER" id="PTHR19288">
    <property type="entry name" value="4-NITROPHENYLPHOSPHATASE-RELATED"/>
    <property type="match status" value="1"/>
</dbReference>
<evidence type="ECO:0008006" key="8">
    <source>
        <dbReference type="Google" id="ProtNLM"/>
    </source>
</evidence>
<dbReference type="NCBIfam" id="TIGR01452">
    <property type="entry name" value="PGP_euk"/>
    <property type="match status" value="1"/>
</dbReference>
<evidence type="ECO:0000256" key="3">
    <source>
        <dbReference type="PIRSR" id="PIRSR000915-2"/>
    </source>
</evidence>
<dbReference type="InterPro" id="IPR006349">
    <property type="entry name" value="PGP_euk"/>
</dbReference>
<accession>A0AAN5HYV6</accession>
<feature type="binding site" evidence="3">
    <location>
        <position position="269"/>
    </location>
    <ligand>
        <name>substrate</name>
    </ligand>
</feature>
<reference evidence="7" key="1">
    <citation type="submission" date="2022-10" db="EMBL/GenBank/DDBJ databases">
        <title>Genome assembly of Pristionchus species.</title>
        <authorList>
            <person name="Yoshida K."/>
            <person name="Sommer R.J."/>
        </authorList>
    </citation>
    <scope>NUCLEOTIDE SEQUENCE [LARGE SCALE GENOMIC DNA]</scope>
    <source>
        <strain evidence="7">RS5460</strain>
    </source>
</reference>
<comment type="cofactor">
    <cofactor evidence="4">
        <name>Mg(2+)</name>
        <dbReference type="ChEBI" id="CHEBI:18420"/>
    </cofactor>
    <text evidence="4">Divalent metal ions. Mg(2+) is the most effective.</text>
</comment>
<dbReference type="InterPro" id="IPR023214">
    <property type="entry name" value="HAD_sf"/>
</dbReference>
<feature type="region of interest" description="Disordered" evidence="5">
    <location>
        <begin position="21"/>
        <end position="45"/>
    </location>
</feature>
<sequence length="351" mass="38695">MKLIEQPTVYHQISREPLRERTLSSRPSDCSSYPSSLKRSSPRLPSRLTSSNFVEAIKNIDTFIFDADGVLWLGEAALPGSSRTIDLLLRLKKRVIVLTNNATKSRAAYAKKLTKLGFNAALNKDSLVNPAAVVAEVLSLAGLKKSGKKVYMIGAQGVRDELDEVGIEYFGFGPEPEDKSDGSAFMFDIKLEIQPEDVGAVVVGYEKHFNYHKLMKAANYLQEPDCLFVATNEDETCPGPNPNIVTPDAGPLVAAVRVASGRDPITVGKPNSPAFEYICRRWKIDTERTMMVGDRTNTDVQFGRDHGLKTLLVLSGCHQLEDVRENHELGKHNMVPDYFADSLGALSHGLM</sequence>